<organism evidence="17 18">
    <name type="scientific">Hanseniaspora guilliermondii</name>
    <dbReference type="NCBI Taxonomy" id="56406"/>
    <lineage>
        <taxon>Eukaryota</taxon>
        <taxon>Fungi</taxon>
        <taxon>Dikarya</taxon>
        <taxon>Ascomycota</taxon>
        <taxon>Saccharomycotina</taxon>
        <taxon>Saccharomycetes</taxon>
        <taxon>Saccharomycodales</taxon>
        <taxon>Saccharomycodaceae</taxon>
        <taxon>Hanseniaspora</taxon>
    </lineage>
</organism>
<accession>A0A1L0AZ40</accession>
<dbReference type="GO" id="GO:1990825">
    <property type="term" value="F:sequence-specific mRNA binding"/>
    <property type="evidence" value="ECO:0007669"/>
    <property type="project" value="EnsemblFungi"/>
</dbReference>
<dbReference type="Gene3D" id="3.50.40.10">
    <property type="entry name" value="Phenylalanyl-trna Synthetase, Chain B, domain 3"/>
    <property type="match status" value="1"/>
</dbReference>
<comment type="cofactor">
    <cofactor evidence="1">
        <name>Mg(2+)</name>
        <dbReference type="ChEBI" id="CHEBI:18420"/>
    </cofactor>
</comment>
<name>A0A1L0AZ40_9ASCO</name>
<dbReference type="InterPro" id="IPR009061">
    <property type="entry name" value="DNA-bd_dom_put_sf"/>
</dbReference>
<dbReference type="InterPro" id="IPR020825">
    <property type="entry name" value="Phe-tRNA_synthase-like_B3/B4"/>
</dbReference>
<dbReference type="InterPro" id="IPR041616">
    <property type="entry name" value="PheRS_beta_core"/>
</dbReference>
<evidence type="ECO:0000256" key="1">
    <source>
        <dbReference type="ARBA" id="ARBA00001946"/>
    </source>
</evidence>
<keyword evidence="7 17" id="KW-0436">Ligase</keyword>
<keyword evidence="10" id="KW-0067">ATP-binding</keyword>
<dbReference type="InterPro" id="IPR005146">
    <property type="entry name" value="B3/B4_tRNA-bd"/>
</dbReference>
<dbReference type="InterPro" id="IPR045864">
    <property type="entry name" value="aa-tRNA-synth_II/BPL/LPL"/>
</dbReference>
<evidence type="ECO:0000256" key="9">
    <source>
        <dbReference type="ARBA" id="ARBA00022741"/>
    </source>
</evidence>
<dbReference type="Gene3D" id="3.30.56.10">
    <property type="match status" value="2"/>
</dbReference>
<dbReference type="GO" id="GO:0000287">
    <property type="term" value="F:magnesium ion binding"/>
    <property type="evidence" value="ECO:0007669"/>
    <property type="project" value="InterPro"/>
</dbReference>
<reference evidence="18" key="1">
    <citation type="submission" date="2016-11" db="EMBL/GenBank/DDBJ databases">
        <authorList>
            <person name="Guldener U."/>
        </authorList>
    </citation>
    <scope>NUCLEOTIDE SEQUENCE [LARGE SCALE GENOMIC DNA]</scope>
</reference>
<dbReference type="SUPFAM" id="SSF46955">
    <property type="entry name" value="Putative DNA-binding domain"/>
    <property type="match status" value="2"/>
</dbReference>
<dbReference type="Pfam" id="PF03484">
    <property type="entry name" value="B5"/>
    <property type="match status" value="1"/>
</dbReference>
<keyword evidence="11" id="KW-0460">Magnesium</keyword>
<dbReference type="InterPro" id="IPR045060">
    <property type="entry name" value="Phe-tRNA-ligase_IIc_bsu"/>
</dbReference>
<sequence length="596" mass="67025">MPTISVYKKDLFKALNRENYTDEEFDALCFDFGIEVDEDTTEEALKTNTEPELKLEIGANRYDLLCIEGIAQSLNEYLGNSSAPDYKLLKPTTKLIVEQSTEQIRPIAAAAILRDIKFTQKSYESFIALQDKLHSNICRNRSLVAMGTHNLDSIKGPFYYRALPKNDFKFVPLNQTKEMTGGEIVDFYNTPEQKSNLGRFTHIIQDSPVYPVIFDSEDTVCSLPPLINSEHSKISVDTKNVFIEITAIDKTKAEIVLNQLVAMFSRYCAEPFSIEPVEIVSEHNGQSRLTPNVSLRSMEVSKTYVNDALGLNLTTDEMSAELKKMSLRATQSSKSEDILDVQIPITRPDVLHPCDIMEDVGVGYGFNKVPKDGKLSNSSFIATPLPVNKISDIFREASAQSGWVEVLPLTLCSHDENFKFLRQKDNGDKVVELANPKTAEYQVVRTTLLPGILKTVKENRKHTLPIRVFETGDVVFKNLEMERKAYNERHWGAIYVGKTSSFEIIQGLLGKIMQTFRTEWIADFGKASSGRGFWIEADPENTTYFPGRGAKVIFRNKEGAEPVVVGEIGALHPEVMNNFAIPHAASYVELNVELFL</sequence>
<evidence type="ECO:0000256" key="8">
    <source>
        <dbReference type="ARBA" id="ARBA00022723"/>
    </source>
</evidence>
<evidence type="ECO:0000256" key="12">
    <source>
        <dbReference type="ARBA" id="ARBA00022917"/>
    </source>
</evidence>
<dbReference type="SUPFAM" id="SSF55681">
    <property type="entry name" value="Class II aaRS and biotin synthetases"/>
    <property type="match status" value="1"/>
</dbReference>
<dbReference type="FunFam" id="3.50.40.10:FF:000002">
    <property type="entry name" value="phenylalanine--tRNA ligase beta subunit"/>
    <property type="match status" value="1"/>
</dbReference>
<evidence type="ECO:0000256" key="13">
    <source>
        <dbReference type="ARBA" id="ARBA00023146"/>
    </source>
</evidence>
<comment type="similarity">
    <text evidence="3">Belongs to the phenylalanyl-tRNA synthetase beta subunit family. Type 2 subfamily.</text>
</comment>
<evidence type="ECO:0000259" key="16">
    <source>
        <dbReference type="PROSITE" id="PS51483"/>
    </source>
</evidence>
<keyword evidence="8" id="KW-0479">Metal-binding</keyword>
<dbReference type="FunFam" id="3.30.56.10:FF:000004">
    <property type="entry name" value="Phenylalanyl-tRNA synthetase, beta subunit"/>
    <property type="match status" value="1"/>
</dbReference>
<keyword evidence="9" id="KW-0547">Nucleotide-binding</keyword>
<evidence type="ECO:0000313" key="18">
    <source>
        <dbReference type="Proteomes" id="UP000183365"/>
    </source>
</evidence>
<dbReference type="SMART" id="SM00874">
    <property type="entry name" value="B5"/>
    <property type="match status" value="1"/>
</dbReference>
<evidence type="ECO:0000256" key="5">
    <source>
        <dbReference type="ARBA" id="ARBA00012814"/>
    </source>
</evidence>
<keyword evidence="12" id="KW-0648">Protein biosynthesis</keyword>
<protein>
    <recommendedName>
        <fullName evidence="5">phenylalanine--tRNA ligase</fullName>
        <ecNumber evidence="5">6.1.1.20</ecNumber>
    </recommendedName>
    <alternativeName>
        <fullName evidence="14">Phenylalanyl-tRNA synthetase beta subunit</fullName>
    </alternativeName>
</protein>
<dbReference type="SUPFAM" id="SSF56037">
    <property type="entry name" value="PheT/TilS domain"/>
    <property type="match status" value="1"/>
</dbReference>
<dbReference type="Proteomes" id="UP000183365">
    <property type="component" value="Unassembled WGS sequence"/>
</dbReference>
<dbReference type="CDD" id="cd00769">
    <property type="entry name" value="PheRS_beta_core"/>
    <property type="match status" value="1"/>
</dbReference>
<evidence type="ECO:0000256" key="15">
    <source>
        <dbReference type="ARBA" id="ARBA00049255"/>
    </source>
</evidence>
<dbReference type="Pfam" id="PF17759">
    <property type="entry name" value="tRNA_synthFbeta"/>
    <property type="match status" value="1"/>
</dbReference>
<dbReference type="PANTHER" id="PTHR10947">
    <property type="entry name" value="PHENYLALANYL-TRNA SYNTHETASE BETA CHAIN AND LEUCINE-RICH REPEAT-CONTAINING PROTEIN 47"/>
    <property type="match status" value="1"/>
</dbReference>
<dbReference type="GO" id="GO:0006432">
    <property type="term" value="P:phenylalanyl-tRNA aminoacylation"/>
    <property type="evidence" value="ECO:0007669"/>
    <property type="project" value="EnsemblFungi"/>
</dbReference>
<dbReference type="EC" id="6.1.1.20" evidence="5"/>
<dbReference type="EMBL" id="FQNF01000002">
    <property type="protein sequence ID" value="SGZ37955.1"/>
    <property type="molecule type" value="Genomic_DNA"/>
</dbReference>
<dbReference type="InterPro" id="IPR004531">
    <property type="entry name" value="Phe-tRNA-synth_IIc_bsu_arc_euk"/>
</dbReference>
<dbReference type="GO" id="GO:0004826">
    <property type="term" value="F:phenylalanine-tRNA ligase activity"/>
    <property type="evidence" value="ECO:0007669"/>
    <property type="project" value="UniProtKB-EC"/>
</dbReference>
<evidence type="ECO:0000256" key="10">
    <source>
        <dbReference type="ARBA" id="ARBA00022840"/>
    </source>
</evidence>
<comment type="subunit">
    <text evidence="4">Tetramer of two alpha and two beta subunits.</text>
</comment>
<dbReference type="Pfam" id="PF03483">
    <property type="entry name" value="B3_4"/>
    <property type="match status" value="1"/>
</dbReference>
<feature type="domain" description="B5" evidence="16">
    <location>
        <begin position="293"/>
        <end position="371"/>
    </location>
</feature>
<evidence type="ECO:0000256" key="4">
    <source>
        <dbReference type="ARBA" id="ARBA00011209"/>
    </source>
</evidence>
<keyword evidence="18" id="KW-1185">Reference proteome</keyword>
<evidence type="ECO:0000256" key="2">
    <source>
        <dbReference type="ARBA" id="ARBA00004496"/>
    </source>
</evidence>
<evidence type="ECO:0000256" key="6">
    <source>
        <dbReference type="ARBA" id="ARBA00022490"/>
    </source>
</evidence>
<dbReference type="Pfam" id="PF18262">
    <property type="entry name" value="PhetRS_B1"/>
    <property type="match status" value="1"/>
</dbReference>
<keyword evidence="13" id="KW-0030">Aminoacyl-tRNA synthetase</keyword>
<evidence type="ECO:0000256" key="7">
    <source>
        <dbReference type="ARBA" id="ARBA00022598"/>
    </source>
</evidence>
<evidence type="ECO:0000256" key="11">
    <source>
        <dbReference type="ARBA" id="ARBA00022842"/>
    </source>
</evidence>
<dbReference type="VEuPathDB" id="FungiDB:HGUI_00155"/>
<dbReference type="OrthoDB" id="1698572at2759"/>
<comment type="subcellular location">
    <subcellularLocation>
        <location evidence="2">Cytoplasm</location>
    </subcellularLocation>
</comment>
<evidence type="ECO:0000256" key="14">
    <source>
        <dbReference type="ARBA" id="ARBA00033189"/>
    </source>
</evidence>
<comment type="catalytic activity">
    <reaction evidence="15">
        <text>tRNA(Phe) + L-phenylalanine + ATP = L-phenylalanyl-tRNA(Phe) + AMP + diphosphate + H(+)</text>
        <dbReference type="Rhea" id="RHEA:19413"/>
        <dbReference type="Rhea" id="RHEA-COMP:9668"/>
        <dbReference type="Rhea" id="RHEA-COMP:9699"/>
        <dbReference type="ChEBI" id="CHEBI:15378"/>
        <dbReference type="ChEBI" id="CHEBI:30616"/>
        <dbReference type="ChEBI" id="CHEBI:33019"/>
        <dbReference type="ChEBI" id="CHEBI:58095"/>
        <dbReference type="ChEBI" id="CHEBI:78442"/>
        <dbReference type="ChEBI" id="CHEBI:78531"/>
        <dbReference type="ChEBI" id="CHEBI:456215"/>
        <dbReference type="EC" id="6.1.1.20"/>
    </reaction>
</comment>
<proteinExistence type="inferred from homology"/>
<dbReference type="FunFam" id="3.30.930.10:FF:000052">
    <property type="entry name" value="Phenylalanyl-tRNA synthetase, beta subunit"/>
    <property type="match status" value="1"/>
</dbReference>
<dbReference type="InterPro" id="IPR040659">
    <property type="entry name" value="PhetRS_B1"/>
</dbReference>
<dbReference type="AlphaFoldDB" id="A0A1L0AZ40"/>
<gene>
    <name evidence="17" type="ORF">HGUI_00155</name>
</gene>
<dbReference type="SMART" id="SM00873">
    <property type="entry name" value="B3_4"/>
    <property type="match status" value="1"/>
</dbReference>
<dbReference type="NCBIfam" id="TIGR00471">
    <property type="entry name" value="pheT_arch"/>
    <property type="match status" value="1"/>
</dbReference>
<dbReference type="GO" id="GO:0005524">
    <property type="term" value="F:ATP binding"/>
    <property type="evidence" value="ECO:0007669"/>
    <property type="project" value="UniProtKB-KW"/>
</dbReference>
<evidence type="ECO:0000256" key="3">
    <source>
        <dbReference type="ARBA" id="ARBA00007438"/>
    </source>
</evidence>
<keyword evidence="6" id="KW-0963">Cytoplasm</keyword>
<dbReference type="GO" id="GO:0009328">
    <property type="term" value="C:phenylalanine-tRNA ligase complex"/>
    <property type="evidence" value="ECO:0007669"/>
    <property type="project" value="EnsemblFungi"/>
</dbReference>
<dbReference type="PROSITE" id="PS51483">
    <property type="entry name" value="B5"/>
    <property type="match status" value="1"/>
</dbReference>
<dbReference type="Gene3D" id="3.30.930.10">
    <property type="entry name" value="Bira Bifunctional Protein, Domain 2"/>
    <property type="match status" value="1"/>
</dbReference>
<dbReference type="PANTHER" id="PTHR10947:SF0">
    <property type="entry name" value="PHENYLALANINE--TRNA LIGASE BETA SUBUNIT"/>
    <property type="match status" value="1"/>
</dbReference>
<dbReference type="InterPro" id="IPR005147">
    <property type="entry name" value="tRNA_synthase_B5-dom"/>
</dbReference>
<evidence type="ECO:0000313" key="17">
    <source>
        <dbReference type="EMBL" id="SGZ37955.1"/>
    </source>
</evidence>